<dbReference type="EMBL" id="JBGEDP010000003">
    <property type="protein sequence ID" value="MEY8019145.1"/>
    <property type="molecule type" value="Genomic_DNA"/>
</dbReference>
<accession>A0ABV4C9C4</accession>
<sequence>MAHLNVNPADLAGAAEEYTQLAAAAAVISPRAAEEISRIIATHGVMGYPVAVGILTGLAPREAKVNAKAAAFTSYAQRFSEHAASYISGDADAADGLRGIAFDTV</sequence>
<organism evidence="1 2">
    <name type="scientific">Mycobacterium servetii</name>
    <dbReference type="NCBI Taxonomy" id="3237418"/>
    <lineage>
        <taxon>Bacteria</taxon>
        <taxon>Bacillati</taxon>
        <taxon>Actinomycetota</taxon>
        <taxon>Actinomycetes</taxon>
        <taxon>Mycobacteriales</taxon>
        <taxon>Mycobacteriaceae</taxon>
        <taxon>Mycobacterium</taxon>
    </lineage>
</organism>
<reference evidence="1 2" key="1">
    <citation type="submission" date="2024-08" db="EMBL/GenBank/DDBJ databases">
        <title>Mycobacterium servetensis sp. nov., a novel rapid-growing mycobacterial species recovered from a human patient in Zaragoza, Spain.</title>
        <authorList>
            <person name="Tristancho-Baro A.I."/>
            <person name="Buenestado-Serrano S."/>
            <person name="Garcia De Viedma D."/>
            <person name="Milagro-Beamonte A."/>
            <person name="Burillo N."/>
            <person name="Sanz S."/>
            <person name="Lopez-Calleja A.I."/>
            <person name="Penas-Utrilla D."/>
            <person name="Guardingo M."/>
            <person name="Garcia M.J."/>
            <person name="Vinuelas-Bayon J."/>
        </authorList>
    </citation>
    <scope>NUCLEOTIDE SEQUENCE [LARGE SCALE GENOMIC DNA]</scope>
    <source>
        <strain evidence="2">HUMS_12744610</strain>
    </source>
</reference>
<keyword evidence="2" id="KW-1185">Reference proteome</keyword>
<gene>
    <name evidence="1" type="ORF">AB8998_31355</name>
</gene>
<evidence type="ECO:0000313" key="1">
    <source>
        <dbReference type="EMBL" id="MEY8019145.1"/>
    </source>
</evidence>
<proteinExistence type="predicted"/>
<evidence type="ECO:0000313" key="2">
    <source>
        <dbReference type="Proteomes" id="UP001564760"/>
    </source>
</evidence>
<dbReference type="InterPro" id="IPR022536">
    <property type="entry name" value="EspC"/>
</dbReference>
<dbReference type="Pfam" id="PF10824">
    <property type="entry name" value="T7SS_ESX_EspC"/>
    <property type="match status" value="1"/>
</dbReference>
<name>A0ABV4C9C4_9MYCO</name>
<dbReference type="Proteomes" id="UP001564760">
    <property type="component" value="Unassembled WGS sequence"/>
</dbReference>
<protein>
    <submittedName>
        <fullName evidence="1">Type VII secretion target</fullName>
    </submittedName>
</protein>
<dbReference type="RefSeq" id="WP_369742169.1">
    <property type="nucleotide sequence ID" value="NZ_JBGEDP010000003.1"/>
</dbReference>
<comment type="caution">
    <text evidence="1">The sequence shown here is derived from an EMBL/GenBank/DDBJ whole genome shotgun (WGS) entry which is preliminary data.</text>
</comment>